<accession>A0AAU9R8R8</accession>
<proteinExistence type="predicted"/>
<feature type="region of interest" description="Disordered" evidence="1">
    <location>
        <begin position="77"/>
        <end position="97"/>
    </location>
</feature>
<feature type="region of interest" description="Disordered" evidence="1">
    <location>
        <begin position="1"/>
        <end position="43"/>
    </location>
</feature>
<gene>
    <name evidence="2" type="ORF">TAV2_LOCUS1507</name>
</gene>
<feature type="compositionally biased region" description="Basic and acidic residues" evidence="1">
    <location>
        <begin position="17"/>
        <end position="29"/>
    </location>
</feature>
<evidence type="ECO:0000256" key="1">
    <source>
        <dbReference type="SAM" id="MobiDB-lite"/>
    </source>
</evidence>
<name>A0AAU9R8R8_THLAR</name>
<dbReference type="EMBL" id="OU466857">
    <property type="protein sequence ID" value="CAH2034106.1"/>
    <property type="molecule type" value="Genomic_DNA"/>
</dbReference>
<protein>
    <submittedName>
        <fullName evidence="2">Uncharacterized protein</fullName>
    </submittedName>
</protein>
<keyword evidence="3" id="KW-1185">Reference proteome</keyword>
<sequence>SFPFNTATGKAGSASAKEVDGRCSGKEAKDESDEDMEKDPGREDMSAYIEKILISVRLALVNCFLDFAAHLEQIGAERSQSKRVGKMNIPTTTRKNH</sequence>
<dbReference type="Proteomes" id="UP000836841">
    <property type="component" value="Chromosome 1"/>
</dbReference>
<evidence type="ECO:0000313" key="2">
    <source>
        <dbReference type="EMBL" id="CAH2034106.1"/>
    </source>
</evidence>
<evidence type="ECO:0000313" key="3">
    <source>
        <dbReference type="Proteomes" id="UP000836841"/>
    </source>
</evidence>
<dbReference type="AlphaFoldDB" id="A0AAU9R8R8"/>
<organism evidence="2 3">
    <name type="scientific">Thlaspi arvense</name>
    <name type="common">Field penny-cress</name>
    <dbReference type="NCBI Taxonomy" id="13288"/>
    <lineage>
        <taxon>Eukaryota</taxon>
        <taxon>Viridiplantae</taxon>
        <taxon>Streptophyta</taxon>
        <taxon>Embryophyta</taxon>
        <taxon>Tracheophyta</taxon>
        <taxon>Spermatophyta</taxon>
        <taxon>Magnoliopsida</taxon>
        <taxon>eudicotyledons</taxon>
        <taxon>Gunneridae</taxon>
        <taxon>Pentapetalae</taxon>
        <taxon>rosids</taxon>
        <taxon>malvids</taxon>
        <taxon>Brassicales</taxon>
        <taxon>Brassicaceae</taxon>
        <taxon>Thlaspideae</taxon>
        <taxon>Thlaspi</taxon>
    </lineage>
</organism>
<feature type="non-terminal residue" evidence="2">
    <location>
        <position position="97"/>
    </location>
</feature>
<reference evidence="2 3" key="1">
    <citation type="submission" date="2022-03" db="EMBL/GenBank/DDBJ databases">
        <authorList>
            <person name="Nunn A."/>
            <person name="Chopra R."/>
            <person name="Nunn A."/>
            <person name="Contreras Garrido A."/>
        </authorList>
    </citation>
    <scope>NUCLEOTIDE SEQUENCE [LARGE SCALE GENOMIC DNA]</scope>
</reference>